<feature type="domain" description="N-acetyltransferase" evidence="3">
    <location>
        <begin position="2"/>
        <end position="155"/>
    </location>
</feature>
<dbReference type="PROSITE" id="PS51186">
    <property type="entry name" value="GNAT"/>
    <property type="match status" value="1"/>
</dbReference>
<evidence type="ECO:0000256" key="1">
    <source>
        <dbReference type="ARBA" id="ARBA00022679"/>
    </source>
</evidence>
<dbReference type="Gene3D" id="3.40.630.30">
    <property type="match status" value="1"/>
</dbReference>
<name>A0ABR5A4L1_9BACL</name>
<dbReference type="InterPro" id="IPR016181">
    <property type="entry name" value="Acyl_CoA_acyltransferase"/>
</dbReference>
<protein>
    <recommendedName>
        <fullName evidence="3">N-acetyltransferase domain-containing protein</fullName>
    </recommendedName>
</protein>
<comment type="caution">
    <text evidence="4">The sequence shown here is derived from an EMBL/GenBank/DDBJ whole genome shotgun (WGS) entry which is preliminary data.</text>
</comment>
<keyword evidence="5" id="KW-1185">Reference proteome</keyword>
<accession>A0ABR5A4L1</accession>
<keyword evidence="1" id="KW-0808">Transferase</keyword>
<keyword evidence="2" id="KW-0012">Acyltransferase</keyword>
<gene>
    <name evidence="4" type="ORF">SD71_12245</name>
</gene>
<organism evidence="4 5">
    <name type="scientific">Cohnella kolymensis</name>
    <dbReference type="NCBI Taxonomy" id="1590652"/>
    <lineage>
        <taxon>Bacteria</taxon>
        <taxon>Bacillati</taxon>
        <taxon>Bacillota</taxon>
        <taxon>Bacilli</taxon>
        <taxon>Bacillales</taxon>
        <taxon>Paenibacillaceae</taxon>
        <taxon>Cohnella</taxon>
    </lineage>
</organism>
<dbReference type="InterPro" id="IPR000182">
    <property type="entry name" value="GNAT_dom"/>
</dbReference>
<dbReference type="PANTHER" id="PTHR43420">
    <property type="entry name" value="ACETYLTRANSFERASE"/>
    <property type="match status" value="1"/>
</dbReference>
<evidence type="ECO:0000313" key="4">
    <source>
        <dbReference type="EMBL" id="KIL35663.1"/>
    </source>
</evidence>
<dbReference type="CDD" id="cd04301">
    <property type="entry name" value="NAT_SF"/>
    <property type="match status" value="1"/>
</dbReference>
<dbReference type="RefSeq" id="WP_041063611.1">
    <property type="nucleotide sequence ID" value="NZ_JXAL01000017.1"/>
</dbReference>
<reference evidence="4 5" key="1">
    <citation type="submission" date="2014-12" db="EMBL/GenBank/DDBJ databases">
        <title>Draft genome sequence of Cohnella kolymensis strain B-2846.</title>
        <authorList>
            <person name="Karlyshev A.V."/>
            <person name="Kudryashova E.B."/>
        </authorList>
    </citation>
    <scope>NUCLEOTIDE SEQUENCE [LARGE SCALE GENOMIC DNA]</scope>
    <source>
        <strain evidence="4 5">VKM B-2846</strain>
    </source>
</reference>
<dbReference type="Proteomes" id="UP000054526">
    <property type="component" value="Unassembled WGS sequence"/>
</dbReference>
<evidence type="ECO:0000313" key="5">
    <source>
        <dbReference type="Proteomes" id="UP000054526"/>
    </source>
</evidence>
<dbReference type="EMBL" id="JXAL01000017">
    <property type="protein sequence ID" value="KIL35663.1"/>
    <property type="molecule type" value="Genomic_DNA"/>
</dbReference>
<dbReference type="Pfam" id="PF00583">
    <property type="entry name" value="Acetyltransf_1"/>
    <property type="match status" value="1"/>
</dbReference>
<sequence length="293" mass="33208">MITYKKLSELSIEDVIALWNRSFEEYLVNITMTVTTFLRRVVIEDLSLEHSFAAYVDGQPVGIVVNGFRQVNGDKVGWNGGTAIVPEHRGKGLGLILMQENIERYRREGVQIALLEAISENERAIKLYRNVGYTIEDQLTFMNTSGDLPEDVFGSSDPNGRYTIKRGMARDIRAFPFHKPLAAWQTQWPSVKDGESIIIFDGTEAVGYALYKQVYDDSGNLTMISLYQCEALPGHQDQDAILRLALHEVYRPHSFSCRRITVNLSKSNEVVIRALTDAGFEKQVDLVHMKKMI</sequence>
<dbReference type="InterPro" id="IPR050680">
    <property type="entry name" value="YpeA/RimI_acetyltransf"/>
</dbReference>
<evidence type="ECO:0000259" key="3">
    <source>
        <dbReference type="PROSITE" id="PS51186"/>
    </source>
</evidence>
<evidence type="ECO:0000256" key="2">
    <source>
        <dbReference type="ARBA" id="ARBA00023315"/>
    </source>
</evidence>
<proteinExistence type="predicted"/>
<dbReference type="SUPFAM" id="SSF55729">
    <property type="entry name" value="Acyl-CoA N-acyltransferases (Nat)"/>
    <property type="match status" value="1"/>
</dbReference>